<gene>
    <name evidence="2" type="ORF">CGOC_LOCUS1002</name>
</gene>
<evidence type="ECO:0000313" key="2">
    <source>
        <dbReference type="EMBL" id="VDK47328.1"/>
    </source>
</evidence>
<evidence type="ECO:0000313" key="3">
    <source>
        <dbReference type="Proteomes" id="UP000271889"/>
    </source>
</evidence>
<proteinExistence type="predicted"/>
<accession>A0A3P6RZE1</accession>
<protein>
    <submittedName>
        <fullName evidence="2">Uncharacterized protein</fullName>
    </submittedName>
</protein>
<sequence>MEPLRRDPDRCESEFWEGESWEREECWEGECCDECESTGSLCTERGCWGDRLVGEDISSGAFCARVGSQAMGSDGSISKAIDSSTLASPRISSAGDEVGAGGSLL</sequence>
<keyword evidence="3" id="KW-1185">Reference proteome</keyword>
<name>A0A3P6RZE1_CYLGO</name>
<organism evidence="2 3">
    <name type="scientific">Cylicostephanus goldi</name>
    <name type="common">Nematode worm</name>
    <dbReference type="NCBI Taxonomy" id="71465"/>
    <lineage>
        <taxon>Eukaryota</taxon>
        <taxon>Metazoa</taxon>
        <taxon>Ecdysozoa</taxon>
        <taxon>Nematoda</taxon>
        <taxon>Chromadorea</taxon>
        <taxon>Rhabditida</taxon>
        <taxon>Rhabditina</taxon>
        <taxon>Rhabditomorpha</taxon>
        <taxon>Strongyloidea</taxon>
        <taxon>Strongylidae</taxon>
        <taxon>Cylicostephanus</taxon>
    </lineage>
</organism>
<reference evidence="2 3" key="1">
    <citation type="submission" date="2018-11" db="EMBL/GenBank/DDBJ databases">
        <authorList>
            <consortium name="Pathogen Informatics"/>
        </authorList>
    </citation>
    <scope>NUCLEOTIDE SEQUENCE [LARGE SCALE GENOMIC DNA]</scope>
</reference>
<feature type="region of interest" description="Disordered" evidence="1">
    <location>
        <begin position="86"/>
        <end position="105"/>
    </location>
</feature>
<dbReference type="EMBL" id="UYRV01001663">
    <property type="protein sequence ID" value="VDK47328.1"/>
    <property type="molecule type" value="Genomic_DNA"/>
</dbReference>
<dbReference type="Proteomes" id="UP000271889">
    <property type="component" value="Unassembled WGS sequence"/>
</dbReference>
<evidence type="ECO:0000256" key="1">
    <source>
        <dbReference type="SAM" id="MobiDB-lite"/>
    </source>
</evidence>
<dbReference type="AlphaFoldDB" id="A0A3P6RZE1"/>